<keyword evidence="2" id="KW-1185">Reference proteome</keyword>
<evidence type="ECO:0000313" key="1">
    <source>
        <dbReference type="EMBL" id="AUR95182.1"/>
    </source>
</evidence>
<dbReference type="EMBL" id="MG592573">
    <property type="protein sequence ID" value="AUR95182.1"/>
    <property type="molecule type" value="Genomic_DNA"/>
</dbReference>
<name>A0A2I7RNF5_9CAUD</name>
<organism evidence="1 2">
    <name type="scientific">Vibrio phage 1.202.O._10N.222.45.E8</name>
    <dbReference type="NCBI Taxonomy" id="1881262"/>
    <lineage>
        <taxon>Viruses</taxon>
        <taxon>Duplodnaviria</taxon>
        <taxon>Heunggongvirae</taxon>
        <taxon>Uroviricota</taxon>
        <taxon>Caudoviricetes</taxon>
        <taxon>Peduoviridae</taxon>
        <taxon>Canoevirus</taxon>
        <taxon>Canoevirus canoe</taxon>
    </lineage>
</organism>
<reference evidence="1 2" key="1">
    <citation type="submission" date="2017-11" db="EMBL/GenBank/DDBJ databases">
        <title>A major lineage of nontailed dsDNA viruses as unrecognized killers of marine bacteria.</title>
        <authorList>
            <person name="Kauffman K.M."/>
            <person name="Hussain F.A."/>
            <person name="Yang J."/>
            <person name="Arevalo P."/>
            <person name="Brown J.M."/>
            <person name="Chang W.K."/>
            <person name="VanInsberghe D."/>
            <person name="Elsherbini J."/>
            <person name="Cutler M.B."/>
            <person name="Kelly L."/>
            <person name="Polz M.F."/>
        </authorList>
    </citation>
    <scope>NUCLEOTIDE SEQUENCE [LARGE SCALE GENOMIC DNA]</scope>
</reference>
<protein>
    <submittedName>
        <fullName evidence="1">Uncharacterized protein</fullName>
    </submittedName>
</protein>
<dbReference type="Proteomes" id="UP000266567">
    <property type="component" value="Segment"/>
</dbReference>
<accession>A0A2I7RNF5</accession>
<proteinExistence type="predicted"/>
<sequence>MSDFKRNITSILADEAILTIKPTRSGFNYIVLKEDQIKATLKYLKLTHIKESDICITFDVPGDSKYKTYSPYLSPCKGHSFNSRCDFVVIRKEGGIWRVYFGDLKSEGLKVGNIVKQLSATKVFFDFILQLIRNEYGNEELIDYIPRLVCVHDNGLGSPFGVTKSTTIPGNSDPYKVQCQITKKHLIVMPVGVSSAGQARVSFKNFCSI</sequence>
<gene>
    <name evidence="1" type="ORF">NVP1202O_04</name>
</gene>
<evidence type="ECO:0000313" key="2">
    <source>
        <dbReference type="Proteomes" id="UP000266567"/>
    </source>
</evidence>